<feature type="binding site" evidence="3">
    <location>
        <position position="133"/>
    </location>
    <ligand>
        <name>ATP</name>
        <dbReference type="ChEBI" id="CHEBI:30616"/>
    </ligand>
</feature>
<sequence length="579" mass="64253">MVNLFKFLKSETQVPPTVSLSAQKASPALVENATATPTLTGPGVLVDEPMSSAASFSTQGSASIAPGASTLLQQAQYDDVTAQGEQARDIPKYPGLPDRYVLVEKLGEGTFSVVYRAIDRETNLPVALKAVRKHDSSGNEILDARLRDQARTTERTNILQEVQIMRRLQHSSIVRLLNFCESDEYCFLVMEMLDGGELFDQIVKLTYMSEQLSRHIICQVADGIRYMHKECGIVHRDIKPENLLFERIDIVPSKEPVLHPYDEDKVDEGEFTPGKGGGGIGRVKIADFGLSKIMWEESTKTPCGTVGYAAPEIVRYEHYSLSVDMWALGCVLYTLLCGFPPFYDESLKTLSEKVSRGQYSFMSPWWDNISNDAKDLVAKLLCVDVEKRLTIDEFFQHPWILAGKFASTQQPIPTPRRHWAHLGLNSSAMDSPLLASLHGTEMAEDNRRAVNKDYLREAFDVSFAVHRIEEEMREAQKRDAGSLRSRIWKNPSGANGDPSRSDVDRAKQRHGNLAARIIADKQAAHSAPPSGRGGADAFSLTLNGATILERRKRLAAHSQDPGPTPRTHSFPTPMTSPVA</sequence>
<evidence type="ECO:0000313" key="7">
    <source>
        <dbReference type="Proteomes" id="UP001220961"/>
    </source>
</evidence>
<dbReference type="InterPro" id="IPR017441">
    <property type="entry name" value="Protein_kinase_ATP_BS"/>
</dbReference>
<dbReference type="GO" id="GO:0004672">
    <property type="term" value="F:protein kinase activity"/>
    <property type="evidence" value="ECO:0007669"/>
    <property type="project" value="InterPro"/>
</dbReference>
<keyword evidence="2 3" id="KW-0067">ATP-binding</keyword>
<feature type="region of interest" description="Disordered" evidence="4">
    <location>
        <begin position="475"/>
        <end position="509"/>
    </location>
</feature>
<keyword evidence="7" id="KW-1185">Reference proteome</keyword>
<dbReference type="PROSITE" id="PS00108">
    <property type="entry name" value="PROTEIN_KINASE_ST"/>
    <property type="match status" value="1"/>
</dbReference>
<keyword evidence="6" id="KW-0418">Kinase</keyword>
<keyword evidence="1 3" id="KW-0547">Nucleotide-binding</keyword>
<dbReference type="GO" id="GO:0005524">
    <property type="term" value="F:ATP binding"/>
    <property type="evidence" value="ECO:0007669"/>
    <property type="project" value="UniProtKB-UniRule"/>
</dbReference>
<dbReference type="Gene3D" id="1.10.510.10">
    <property type="entry name" value="Transferase(Phosphotransferase) domain 1"/>
    <property type="match status" value="1"/>
</dbReference>
<feature type="region of interest" description="Disordered" evidence="4">
    <location>
        <begin position="551"/>
        <end position="579"/>
    </location>
</feature>
<dbReference type="EMBL" id="CP119910">
    <property type="protein sequence ID" value="WFD19403.1"/>
    <property type="molecule type" value="Genomic_DNA"/>
</dbReference>
<organism evidence="6 7">
    <name type="scientific">Malassezia caprae</name>
    <dbReference type="NCBI Taxonomy" id="1381934"/>
    <lineage>
        <taxon>Eukaryota</taxon>
        <taxon>Fungi</taxon>
        <taxon>Dikarya</taxon>
        <taxon>Basidiomycota</taxon>
        <taxon>Ustilaginomycotina</taxon>
        <taxon>Malasseziomycetes</taxon>
        <taxon>Malasseziales</taxon>
        <taxon>Malasseziaceae</taxon>
        <taxon>Malassezia</taxon>
    </lineage>
</organism>
<evidence type="ECO:0000256" key="4">
    <source>
        <dbReference type="SAM" id="MobiDB-lite"/>
    </source>
</evidence>
<reference evidence="6" key="1">
    <citation type="submission" date="2023-03" db="EMBL/GenBank/DDBJ databases">
        <title>Mating type loci evolution in Malassezia.</title>
        <authorList>
            <person name="Coelho M.A."/>
        </authorList>
    </citation>
    <scope>NUCLEOTIDE SEQUENCE</scope>
    <source>
        <strain evidence="6">CBS 10434</strain>
    </source>
</reference>
<evidence type="ECO:0000313" key="6">
    <source>
        <dbReference type="EMBL" id="WFD19403.1"/>
    </source>
</evidence>
<evidence type="ECO:0000256" key="1">
    <source>
        <dbReference type="ARBA" id="ARBA00022741"/>
    </source>
</evidence>
<dbReference type="InterPro" id="IPR008271">
    <property type="entry name" value="Ser/Thr_kinase_AS"/>
</dbReference>
<dbReference type="AlphaFoldDB" id="A0AAF0IWB5"/>
<dbReference type="InterPro" id="IPR011009">
    <property type="entry name" value="Kinase-like_dom_sf"/>
</dbReference>
<dbReference type="PROSITE" id="PS50011">
    <property type="entry name" value="PROTEIN_KINASE_DOM"/>
    <property type="match status" value="1"/>
</dbReference>
<dbReference type="PANTHER" id="PTHR24347">
    <property type="entry name" value="SERINE/THREONINE-PROTEIN KINASE"/>
    <property type="match status" value="1"/>
</dbReference>
<dbReference type="SUPFAM" id="SSF56112">
    <property type="entry name" value="Protein kinase-like (PK-like)"/>
    <property type="match status" value="1"/>
</dbReference>
<gene>
    <name evidence="6" type="primary">srk1</name>
    <name evidence="6" type="ORF">MCAP1_001633</name>
</gene>
<dbReference type="Proteomes" id="UP001220961">
    <property type="component" value="Chromosome 3"/>
</dbReference>
<evidence type="ECO:0000259" key="5">
    <source>
        <dbReference type="PROSITE" id="PS50011"/>
    </source>
</evidence>
<accession>A0AAF0IWB5</accession>
<dbReference type="PROSITE" id="PS00107">
    <property type="entry name" value="PROTEIN_KINASE_ATP"/>
    <property type="match status" value="1"/>
</dbReference>
<keyword evidence="6" id="KW-0808">Transferase</keyword>
<evidence type="ECO:0000256" key="2">
    <source>
        <dbReference type="ARBA" id="ARBA00022840"/>
    </source>
</evidence>
<dbReference type="InterPro" id="IPR000719">
    <property type="entry name" value="Prot_kinase_dom"/>
</dbReference>
<evidence type="ECO:0000256" key="3">
    <source>
        <dbReference type="PROSITE-ProRule" id="PRU10141"/>
    </source>
</evidence>
<dbReference type="Pfam" id="PF00069">
    <property type="entry name" value="Pkinase"/>
    <property type="match status" value="1"/>
</dbReference>
<proteinExistence type="predicted"/>
<name>A0AAF0IWB5_9BASI</name>
<dbReference type="SMART" id="SM00220">
    <property type="entry name" value="S_TKc"/>
    <property type="match status" value="1"/>
</dbReference>
<feature type="domain" description="Protein kinase" evidence="5">
    <location>
        <begin position="100"/>
        <end position="400"/>
    </location>
</feature>
<feature type="compositionally biased region" description="Polar residues" evidence="4">
    <location>
        <begin position="566"/>
        <end position="579"/>
    </location>
</feature>
<protein>
    <submittedName>
        <fullName evidence="6">MAPK-activated protein kinase Srk1</fullName>
    </submittedName>
</protein>